<dbReference type="AlphaFoldDB" id="A0A9X7J2U1"/>
<dbReference type="CDD" id="cd06581">
    <property type="entry name" value="TM_PBP1_LivM_like"/>
    <property type="match status" value="1"/>
</dbReference>
<evidence type="ECO:0000256" key="3">
    <source>
        <dbReference type="ARBA" id="ARBA00022692"/>
    </source>
</evidence>
<dbReference type="EMBL" id="PVXL01000042">
    <property type="protein sequence ID" value="PRR73073.1"/>
    <property type="molecule type" value="Genomic_DNA"/>
</dbReference>
<comment type="subcellular location">
    <subcellularLocation>
        <location evidence="1">Cell membrane</location>
        <topology evidence="1">Multi-pass membrane protein</topology>
    </subcellularLocation>
</comment>
<accession>A0A9X7J2U1</accession>
<evidence type="ECO:0000313" key="7">
    <source>
        <dbReference type="EMBL" id="PRR73073.1"/>
    </source>
</evidence>
<feature type="transmembrane region" description="Helical" evidence="6">
    <location>
        <begin position="274"/>
        <end position="291"/>
    </location>
</feature>
<feature type="transmembrane region" description="Helical" evidence="6">
    <location>
        <begin position="90"/>
        <end position="110"/>
    </location>
</feature>
<evidence type="ECO:0000256" key="4">
    <source>
        <dbReference type="ARBA" id="ARBA00022989"/>
    </source>
</evidence>
<proteinExistence type="predicted"/>
<gene>
    <name evidence="7" type="ORF">MOST_14380</name>
</gene>
<protein>
    <submittedName>
        <fullName evidence="7">Leucine/isoleucine/valine transporter permease subunit</fullName>
    </submittedName>
</protein>
<evidence type="ECO:0000256" key="5">
    <source>
        <dbReference type="ARBA" id="ARBA00023136"/>
    </source>
</evidence>
<dbReference type="Proteomes" id="UP000239430">
    <property type="component" value="Unassembled WGS sequence"/>
</dbReference>
<keyword evidence="3 6" id="KW-0812">Transmembrane</keyword>
<keyword evidence="8" id="KW-1185">Reference proteome</keyword>
<comment type="caution">
    <text evidence="7">The sequence shown here is derived from an EMBL/GenBank/DDBJ whole genome shotgun (WGS) entry which is preliminary data.</text>
</comment>
<dbReference type="PANTHER" id="PTHR30482">
    <property type="entry name" value="HIGH-AFFINITY BRANCHED-CHAIN AMINO ACID TRANSPORT SYSTEM PERMEASE"/>
    <property type="match status" value="1"/>
</dbReference>
<feature type="transmembrane region" description="Helical" evidence="6">
    <location>
        <begin position="239"/>
        <end position="268"/>
    </location>
</feature>
<keyword evidence="5 6" id="KW-0472">Membrane</keyword>
<feature type="transmembrane region" description="Helical" evidence="6">
    <location>
        <begin position="12"/>
        <end position="33"/>
    </location>
</feature>
<feature type="transmembrane region" description="Helical" evidence="6">
    <location>
        <begin position="65"/>
        <end position="84"/>
    </location>
</feature>
<dbReference type="InterPro" id="IPR001851">
    <property type="entry name" value="ABC_transp_permease"/>
</dbReference>
<dbReference type="GO" id="GO:0015658">
    <property type="term" value="F:branched-chain amino acid transmembrane transporter activity"/>
    <property type="evidence" value="ECO:0007669"/>
    <property type="project" value="InterPro"/>
</dbReference>
<dbReference type="GO" id="GO:0005886">
    <property type="term" value="C:plasma membrane"/>
    <property type="evidence" value="ECO:0007669"/>
    <property type="project" value="UniProtKB-SubCell"/>
</dbReference>
<evidence type="ECO:0000313" key="8">
    <source>
        <dbReference type="Proteomes" id="UP000239430"/>
    </source>
</evidence>
<reference evidence="7 8" key="1">
    <citation type="submission" date="2018-03" db="EMBL/GenBank/DDBJ databases">
        <title>Genome sequence of Moorella stamsii DSM 26217.</title>
        <authorList>
            <person name="Poehlein A."/>
            <person name="Daniel R."/>
        </authorList>
    </citation>
    <scope>NUCLEOTIDE SEQUENCE [LARGE SCALE GENOMIC DNA]</scope>
    <source>
        <strain evidence="8">DSM 26217</strain>
    </source>
</reference>
<feature type="transmembrane region" description="Helical" evidence="6">
    <location>
        <begin position="39"/>
        <end position="58"/>
    </location>
</feature>
<name>A0A9X7J2U1_9FIRM</name>
<evidence type="ECO:0000256" key="2">
    <source>
        <dbReference type="ARBA" id="ARBA00022475"/>
    </source>
</evidence>
<dbReference type="PANTHER" id="PTHR30482:SF10">
    <property type="entry name" value="HIGH-AFFINITY BRANCHED-CHAIN AMINO ACID TRANSPORT PROTEIN BRAE"/>
    <property type="match status" value="1"/>
</dbReference>
<keyword evidence="4 6" id="KW-1133">Transmembrane helix</keyword>
<evidence type="ECO:0000256" key="1">
    <source>
        <dbReference type="ARBA" id="ARBA00004651"/>
    </source>
</evidence>
<dbReference type="Pfam" id="PF02653">
    <property type="entry name" value="BPD_transp_2"/>
    <property type="match status" value="1"/>
</dbReference>
<feature type="transmembrane region" description="Helical" evidence="6">
    <location>
        <begin position="156"/>
        <end position="174"/>
    </location>
</feature>
<organism evidence="7 8">
    <name type="scientific">Neomoorella stamsii</name>
    <dbReference type="NCBI Taxonomy" id="1266720"/>
    <lineage>
        <taxon>Bacteria</taxon>
        <taxon>Bacillati</taxon>
        <taxon>Bacillota</taxon>
        <taxon>Clostridia</taxon>
        <taxon>Neomoorellales</taxon>
        <taxon>Neomoorellaceae</taxon>
        <taxon>Neomoorella</taxon>
    </lineage>
</organism>
<dbReference type="RefSeq" id="WP_244267035.1">
    <property type="nucleotide sequence ID" value="NZ_PVXL01000042.1"/>
</dbReference>
<sequence length="320" mass="34382">MTEVWFSKKNFLTLAGALLVYFLFFSLQSLGMISKFQEINLMMLGINIILAVSLNLIVGFTGQLALGHAGFMAVGAYVAAILTMKLHQPFLLAIIAGALAAAIAGIIIGLPTLRLKGDYLAIATLGFGEIIKGVANNINYIGGAAGMIGIPRLTSWTWLYLMMVLTILVIVNFLNSTHGRACVAIRENEIAAETMGINTTYYKVLAFAIGAFFAGIAGALYAHYFYLIQPTTFTFFRSFDILVMVVFGGLGSITGSIIAAAAITLINAALQDLAVLRMVIYAVLLIVIMVFRPQGLMGNKEFTLDRWVPKRGEASGSAGN</sequence>
<feature type="transmembrane region" description="Helical" evidence="6">
    <location>
        <begin position="204"/>
        <end position="227"/>
    </location>
</feature>
<keyword evidence="2" id="KW-1003">Cell membrane</keyword>
<dbReference type="InterPro" id="IPR043428">
    <property type="entry name" value="LivM-like"/>
</dbReference>
<evidence type="ECO:0000256" key="6">
    <source>
        <dbReference type="SAM" id="Phobius"/>
    </source>
</evidence>